<dbReference type="EMBL" id="JAKMXF010000133">
    <property type="protein sequence ID" value="KAI6656699.1"/>
    <property type="molecule type" value="Genomic_DNA"/>
</dbReference>
<keyword evidence="1" id="KW-0863">Zinc-finger</keyword>
<reference evidence="3 4" key="1">
    <citation type="journal article" date="2023" name="BMC Biol.">
        <title>The compact genome of the sponge Oopsacas minuta (Hexactinellida) is lacking key metazoan core genes.</title>
        <authorList>
            <person name="Santini S."/>
            <person name="Schenkelaars Q."/>
            <person name="Jourda C."/>
            <person name="Duchesne M."/>
            <person name="Belahbib H."/>
            <person name="Rocher C."/>
            <person name="Selva M."/>
            <person name="Riesgo A."/>
            <person name="Vervoort M."/>
            <person name="Leys S.P."/>
            <person name="Kodjabachian L."/>
            <person name="Le Bivic A."/>
            <person name="Borchiellini C."/>
            <person name="Claverie J.M."/>
            <person name="Renard E."/>
        </authorList>
    </citation>
    <scope>NUCLEOTIDE SEQUENCE [LARGE SCALE GENOMIC DNA]</scope>
    <source>
        <strain evidence="3">SPO-2</strain>
    </source>
</reference>
<name>A0AAV7K5Y8_9METZ</name>
<dbReference type="Proteomes" id="UP001165289">
    <property type="component" value="Unassembled WGS sequence"/>
</dbReference>
<dbReference type="AlphaFoldDB" id="A0AAV7K5Y8"/>
<evidence type="ECO:0000313" key="4">
    <source>
        <dbReference type="Proteomes" id="UP001165289"/>
    </source>
</evidence>
<dbReference type="GO" id="GO:0008270">
    <property type="term" value="F:zinc ion binding"/>
    <property type="evidence" value="ECO:0007669"/>
    <property type="project" value="UniProtKB-KW"/>
</dbReference>
<dbReference type="SMART" id="SM00355">
    <property type="entry name" value="ZnF_C2H2"/>
    <property type="match status" value="3"/>
</dbReference>
<proteinExistence type="predicted"/>
<dbReference type="PROSITE" id="PS00028">
    <property type="entry name" value="ZINC_FINGER_C2H2_1"/>
    <property type="match status" value="2"/>
</dbReference>
<dbReference type="InterPro" id="IPR013087">
    <property type="entry name" value="Znf_C2H2_type"/>
</dbReference>
<gene>
    <name evidence="3" type="ORF">LOD99_16003</name>
</gene>
<keyword evidence="1" id="KW-0479">Metal-binding</keyword>
<feature type="domain" description="C2H2-type" evidence="2">
    <location>
        <begin position="127"/>
        <end position="155"/>
    </location>
</feature>
<evidence type="ECO:0000256" key="1">
    <source>
        <dbReference type="PROSITE-ProRule" id="PRU00042"/>
    </source>
</evidence>
<evidence type="ECO:0000259" key="2">
    <source>
        <dbReference type="PROSITE" id="PS50157"/>
    </source>
</evidence>
<dbReference type="PROSITE" id="PS50157">
    <property type="entry name" value="ZINC_FINGER_C2H2_2"/>
    <property type="match status" value="1"/>
</dbReference>
<accession>A0AAV7K5Y8</accession>
<comment type="caution">
    <text evidence="3">The sequence shown here is derived from an EMBL/GenBank/DDBJ whole genome shotgun (WGS) entry which is preliminary data.</text>
</comment>
<organism evidence="3 4">
    <name type="scientific">Oopsacas minuta</name>
    <dbReference type="NCBI Taxonomy" id="111878"/>
    <lineage>
        <taxon>Eukaryota</taxon>
        <taxon>Metazoa</taxon>
        <taxon>Porifera</taxon>
        <taxon>Hexactinellida</taxon>
        <taxon>Hexasterophora</taxon>
        <taxon>Lyssacinosida</taxon>
        <taxon>Leucopsacidae</taxon>
        <taxon>Oopsacas</taxon>
    </lineage>
</organism>
<dbReference type="Gene3D" id="3.30.160.60">
    <property type="entry name" value="Classic Zinc Finger"/>
    <property type="match status" value="1"/>
</dbReference>
<keyword evidence="1" id="KW-0862">Zinc</keyword>
<sequence>MVRKKRNKEVRPFKGVKLKPLEATQSEDSDSEGPFVSERHFVSCPYCIAKYKTTLAVKSHIRHKHWPKYKHKQILNTTPMCEICGRRYLLFDTLVTHIKYSHATFMNKFRNSDWTNEREFYEYYNRFHCQECGDTFVKPLSYQHHLEKGHILKRTQTRLYCDTKYKTIRHFFKKDTISLANIVTEVKKRSSRDKWSVLAKRHLDTMDQVERFESLF</sequence>
<evidence type="ECO:0000313" key="3">
    <source>
        <dbReference type="EMBL" id="KAI6656699.1"/>
    </source>
</evidence>
<keyword evidence="4" id="KW-1185">Reference proteome</keyword>
<protein>
    <recommendedName>
        <fullName evidence="2">C2H2-type domain-containing protein</fullName>
    </recommendedName>
</protein>